<evidence type="ECO:0000313" key="1">
    <source>
        <dbReference type="EMBL" id="KAI8420315.1"/>
    </source>
</evidence>
<dbReference type="EMBL" id="CM046114">
    <property type="protein sequence ID" value="KAI8420315.1"/>
    <property type="molecule type" value="Genomic_DNA"/>
</dbReference>
<gene>
    <name evidence="1" type="ORF">MSG28_008844</name>
</gene>
<dbReference type="Proteomes" id="UP001064048">
    <property type="component" value="Chromosome 14"/>
</dbReference>
<comment type="caution">
    <text evidence="1">The sequence shown here is derived from an EMBL/GenBank/DDBJ whole genome shotgun (WGS) entry which is preliminary data.</text>
</comment>
<protein>
    <submittedName>
        <fullName evidence="1">Uncharacterized protein</fullName>
    </submittedName>
</protein>
<reference evidence="1 2" key="1">
    <citation type="journal article" date="2022" name="Genome Biol. Evol.">
        <title>The Spruce Budworm Genome: Reconstructing the Evolutionary History of Antifreeze Proteins.</title>
        <authorList>
            <person name="Beliveau C."/>
            <person name="Gagne P."/>
            <person name="Picq S."/>
            <person name="Vernygora O."/>
            <person name="Keeling C.I."/>
            <person name="Pinkney K."/>
            <person name="Doucet D."/>
            <person name="Wen F."/>
            <person name="Johnston J.S."/>
            <person name="Maaroufi H."/>
            <person name="Boyle B."/>
            <person name="Laroche J."/>
            <person name="Dewar K."/>
            <person name="Juretic N."/>
            <person name="Blackburn G."/>
            <person name="Nisole A."/>
            <person name="Brunet B."/>
            <person name="Brandao M."/>
            <person name="Lumley L."/>
            <person name="Duan J."/>
            <person name="Quan G."/>
            <person name="Lucarotti C.J."/>
            <person name="Roe A.D."/>
            <person name="Sperling F.A.H."/>
            <person name="Levesque R.C."/>
            <person name="Cusson M."/>
        </authorList>
    </citation>
    <scope>NUCLEOTIDE SEQUENCE [LARGE SCALE GENOMIC DNA]</scope>
    <source>
        <strain evidence="1">Glfc:IPQL:Cfum</strain>
    </source>
</reference>
<accession>A0ACC0J8I6</accession>
<keyword evidence="2" id="KW-1185">Reference proteome</keyword>
<organism evidence="1 2">
    <name type="scientific">Choristoneura fumiferana</name>
    <name type="common">Spruce budworm moth</name>
    <name type="synonym">Archips fumiferana</name>
    <dbReference type="NCBI Taxonomy" id="7141"/>
    <lineage>
        <taxon>Eukaryota</taxon>
        <taxon>Metazoa</taxon>
        <taxon>Ecdysozoa</taxon>
        <taxon>Arthropoda</taxon>
        <taxon>Hexapoda</taxon>
        <taxon>Insecta</taxon>
        <taxon>Pterygota</taxon>
        <taxon>Neoptera</taxon>
        <taxon>Endopterygota</taxon>
        <taxon>Lepidoptera</taxon>
        <taxon>Glossata</taxon>
        <taxon>Ditrysia</taxon>
        <taxon>Tortricoidea</taxon>
        <taxon>Tortricidae</taxon>
        <taxon>Tortricinae</taxon>
        <taxon>Choristoneura</taxon>
    </lineage>
</organism>
<sequence>MPKKIIMPAVTWLSAKLHIDQNISSNFNYYEKFQFKKLIAGVGDFVLISNADSAEPDTEEGCDAAQIVALYEDISSNSDPYRAKVQWYSRPTDLPNWCFNNIEPIDFMDKEVLEDHRPFSTDVSIETFFKKCQITLAHTKDTHIHKTSNYHYICRYRVTALSKRKVQIEPVLEEERLAMQYLCTPNKTPSTKAKTPKTPTSLVKRMSRVSISEPKNWSVSKNDGTKLLLKRAILADKIEKGSPKKTTPRSKNISLAESPKISKRLNNENIEELLSMELKENADGGLPTLIIRQHLGTPKRKTSISKSIDETPKKVLVFDDDDDDDDDVSLSRKKKNSVCQDENMPPAKQTPTKVTRSGRITKSTISYMEEDSPVKRTPRKSVRKMSSDDEFQPIPSPPKTPRTPRTSRARATPTNTPKRSVTRKILTSQLTPTLHSRTHSVDNIDEILKENNSLPGRESQMDEILSFVRSKLLGGTSGCMYISGVPGTGKTATVCSALKLLKEEVDLPEFQLVEVNGMRIAEPRQAYVQIYKQLTGKTVVWEQACSLLEKRFNNPGPRRMPTVLLVDELDALCTRRQDVLYSIMEWAAHDAARLAVLAVANTMDLPERALAARVASRLGLTRLTFPPYTHTQLQRIVAARLARADLSADAAQLIARKVAAVSGDARRALALCARALELAERSGGGAGAGLREVQLALGEAAASASVRAIRAAAPAERLMLRAVAAEVERTGSDETTLSRALATAAAIVALDGRPYKSAPSVRAPSASQAQAICARLAAARLLLLEPKASEPRLLLNVSPDDVHYATRQITV</sequence>
<proteinExistence type="predicted"/>
<evidence type="ECO:0000313" key="2">
    <source>
        <dbReference type="Proteomes" id="UP001064048"/>
    </source>
</evidence>
<name>A0ACC0J8I6_CHOFU</name>